<evidence type="ECO:0000313" key="2">
    <source>
        <dbReference type="Proteomes" id="UP000267027"/>
    </source>
</evidence>
<proteinExistence type="predicted"/>
<evidence type="ECO:0000313" key="3">
    <source>
        <dbReference type="WBParaSite" id="ACOC_0000299301-mRNA-1"/>
    </source>
</evidence>
<dbReference type="Proteomes" id="UP000267027">
    <property type="component" value="Unassembled WGS sequence"/>
</dbReference>
<gene>
    <name evidence="1" type="ORF">ACOC_LOCUS2994</name>
</gene>
<sequence length="286" mass="31442">MVFTAGAAQLVQIKVLARNPLSLKCETSSKAKDQSVTSPVTIKAVGVILNVDQFKTLKFLQEFTTHATGTAAGSHDNHCISAPLRCTCPHPPGSRATVQSAQAIPHPSYLSHSFTGHHTACHHPNPPGLARSYNTCHYSHCYLPRNFNRFNHPAFGGGAHKTSALSTPSQTSASCPSVYYPPQFARAQMIHSDQNNGNIDGRIRRICRIQSYSTSTVLSVIIRRLENTIMSPVLLFGLHAKENTKFVIQLFISATRRLSLRFRTSDPLRQEADLGLNYVFGVFDTV</sequence>
<reference evidence="3" key="1">
    <citation type="submission" date="2017-02" db="UniProtKB">
        <authorList>
            <consortium name="WormBaseParasite"/>
        </authorList>
    </citation>
    <scope>IDENTIFICATION</scope>
</reference>
<keyword evidence="2" id="KW-1185">Reference proteome</keyword>
<name>A0A0R3PFM2_ANGCS</name>
<dbReference type="WBParaSite" id="ACOC_0000299301-mRNA-1">
    <property type="protein sequence ID" value="ACOC_0000299301-mRNA-1"/>
    <property type="gene ID" value="ACOC_0000299301"/>
</dbReference>
<organism evidence="3">
    <name type="scientific">Angiostrongylus costaricensis</name>
    <name type="common">Nematode worm</name>
    <dbReference type="NCBI Taxonomy" id="334426"/>
    <lineage>
        <taxon>Eukaryota</taxon>
        <taxon>Metazoa</taxon>
        <taxon>Ecdysozoa</taxon>
        <taxon>Nematoda</taxon>
        <taxon>Chromadorea</taxon>
        <taxon>Rhabditida</taxon>
        <taxon>Rhabditina</taxon>
        <taxon>Rhabditomorpha</taxon>
        <taxon>Strongyloidea</taxon>
        <taxon>Metastrongylidae</taxon>
        <taxon>Angiostrongylus</taxon>
    </lineage>
</organism>
<evidence type="ECO:0000313" key="1">
    <source>
        <dbReference type="EMBL" id="VDM54579.1"/>
    </source>
</evidence>
<accession>A0A0R3PFM2</accession>
<dbReference type="AlphaFoldDB" id="A0A0R3PFM2"/>
<reference evidence="1 2" key="2">
    <citation type="submission" date="2018-11" db="EMBL/GenBank/DDBJ databases">
        <authorList>
            <consortium name="Pathogen Informatics"/>
        </authorList>
    </citation>
    <scope>NUCLEOTIDE SEQUENCE [LARGE SCALE GENOMIC DNA]</scope>
    <source>
        <strain evidence="1 2">Costa Rica</strain>
    </source>
</reference>
<protein>
    <submittedName>
        <fullName evidence="1 3">Uncharacterized protein</fullName>
    </submittedName>
</protein>
<dbReference type="EMBL" id="UYYA01000740">
    <property type="protein sequence ID" value="VDM54579.1"/>
    <property type="molecule type" value="Genomic_DNA"/>
</dbReference>